<accession>A0A1Y2N862</accession>
<feature type="transmembrane region" description="Helical" evidence="2">
    <location>
        <begin position="475"/>
        <end position="496"/>
    </location>
</feature>
<feature type="transmembrane region" description="Helical" evidence="2">
    <location>
        <begin position="353"/>
        <end position="374"/>
    </location>
</feature>
<evidence type="ECO:0000313" key="3">
    <source>
        <dbReference type="EMBL" id="OSY43633.1"/>
    </source>
</evidence>
<comment type="caution">
    <text evidence="3">The sequence shown here is derived from an EMBL/GenBank/DDBJ whole genome shotgun (WGS) entry which is preliminary data.</text>
</comment>
<dbReference type="GO" id="GO:0005886">
    <property type="term" value="C:plasma membrane"/>
    <property type="evidence" value="ECO:0007669"/>
    <property type="project" value="TreeGrafter"/>
</dbReference>
<feature type="transmembrane region" description="Helical" evidence="2">
    <location>
        <begin position="61"/>
        <end position="81"/>
    </location>
</feature>
<reference evidence="3 4" key="1">
    <citation type="submission" date="2016-09" db="EMBL/GenBank/DDBJ databases">
        <title>Pseudonocardia autotrophica DSM535, a candidate organism with high potential of specific P450 cytochromes.</title>
        <authorList>
            <person name="Grumaz C."/>
            <person name="Vainshtein Y."/>
            <person name="Kirstahler P."/>
            <person name="Sohn K."/>
        </authorList>
    </citation>
    <scope>NUCLEOTIDE SEQUENCE [LARGE SCALE GENOMIC DNA]</scope>
    <source>
        <strain evidence="3 4">DSM 535</strain>
    </source>
</reference>
<feature type="transmembrane region" description="Helical" evidence="2">
    <location>
        <begin position="28"/>
        <end position="49"/>
    </location>
</feature>
<feature type="transmembrane region" description="Helical" evidence="2">
    <location>
        <begin position="136"/>
        <end position="157"/>
    </location>
</feature>
<name>A0A1Y2N862_PSEAH</name>
<feature type="transmembrane region" description="Helical" evidence="2">
    <location>
        <begin position="177"/>
        <end position="196"/>
    </location>
</feature>
<keyword evidence="4" id="KW-1185">Reference proteome</keyword>
<gene>
    <name evidence="3" type="primary">ygbN_1</name>
    <name evidence="3" type="ORF">BG845_00579</name>
</gene>
<keyword evidence="2" id="KW-0472">Membrane</keyword>
<evidence type="ECO:0000313" key="4">
    <source>
        <dbReference type="Proteomes" id="UP000194360"/>
    </source>
</evidence>
<feature type="transmembrane region" description="Helical" evidence="2">
    <location>
        <begin position="318"/>
        <end position="341"/>
    </location>
</feature>
<dbReference type="AlphaFoldDB" id="A0A1Y2N862"/>
<dbReference type="InterPro" id="IPR003474">
    <property type="entry name" value="Glcn_transporter"/>
</dbReference>
<protein>
    <submittedName>
        <fullName evidence="3">Inner membrane permease YgbN</fullName>
    </submittedName>
</protein>
<feature type="compositionally biased region" description="Low complexity" evidence="1">
    <location>
        <begin position="235"/>
        <end position="250"/>
    </location>
</feature>
<proteinExistence type="predicted"/>
<dbReference type="PIRSF" id="PIRSF002746">
    <property type="entry name" value="Gluconate_transporter"/>
    <property type="match status" value="1"/>
</dbReference>
<dbReference type="PANTHER" id="PTHR30354:SF11">
    <property type="entry name" value="PERMEASE"/>
    <property type="match status" value="1"/>
</dbReference>
<keyword evidence="2" id="KW-1133">Transmembrane helix</keyword>
<keyword evidence="2" id="KW-0812">Transmembrane</keyword>
<dbReference type="Proteomes" id="UP000194360">
    <property type="component" value="Unassembled WGS sequence"/>
</dbReference>
<dbReference type="PANTHER" id="PTHR30354">
    <property type="entry name" value="GNT FAMILY GLUCONATE TRANSPORTER"/>
    <property type="match status" value="1"/>
</dbReference>
<dbReference type="STRING" id="2074.BG845_00579"/>
<feature type="region of interest" description="Disordered" evidence="1">
    <location>
        <begin position="224"/>
        <end position="269"/>
    </location>
</feature>
<organism evidence="3 4">
    <name type="scientific">Pseudonocardia autotrophica</name>
    <name type="common">Amycolata autotrophica</name>
    <name type="synonym">Nocardia autotrophica</name>
    <dbReference type="NCBI Taxonomy" id="2074"/>
    <lineage>
        <taxon>Bacteria</taxon>
        <taxon>Bacillati</taxon>
        <taxon>Actinomycetota</taxon>
        <taxon>Actinomycetes</taxon>
        <taxon>Pseudonocardiales</taxon>
        <taxon>Pseudonocardiaceae</taxon>
        <taxon>Pseudonocardia</taxon>
    </lineage>
</organism>
<feature type="transmembrane region" description="Helical" evidence="2">
    <location>
        <begin position="101"/>
        <end position="124"/>
    </location>
</feature>
<dbReference type="GO" id="GO:0015128">
    <property type="term" value="F:gluconate transmembrane transporter activity"/>
    <property type="evidence" value="ECO:0007669"/>
    <property type="project" value="InterPro"/>
</dbReference>
<dbReference type="EMBL" id="MIGB01000002">
    <property type="protein sequence ID" value="OSY43633.1"/>
    <property type="molecule type" value="Genomic_DNA"/>
</dbReference>
<sequence length="500" mass="50617">MDVVLLLALVAGIVTVVTIVLTTKLDAFVGLIIASLLTGLIAGTAPSALVDAITTGFGNTLANVGFVIGLGVAIGKILEVSGAAHALARSVLRLFGRGREPWAMCGVGSAVAIPVFGDSAYLLLTPLARAIARLRGTGYATLGIALAAGVAITHNLVPPTPGPLAVAGIMGADIGSVILVGLAMSVVMLVACVGYAKVVGPRVEPFISEEIKAEVYGPARATSGVGAAQRGDTGSAGAPGEPAAAGSNGADSVGSGVHPELQDTPAGGKPHRVSAWHAVATLLVPIVLIVVNTLVTTIDRNQQGVLTGDFEPSRWTEPFLFVGSPMVALTIGLVLAVYLLLPRWAPRKVTHRWLSEAAASAGMILLVTGAGGAFGEVLRQTGIGDALAGAISALALPAFLLPFIIGTVLRTAQGSATVAMITAAGVAAPIVGQLGVDPLLMVFACITGAMAVSHYNDSFFWVVTRVMGLDGTAALKAQTGMTAFQWLAAIPMLFVLDVVL</sequence>
<dbReference type="Pfam" id="PF02447">
    <property type="entry name" value="GntP_permease"/>
    <property type="match status" value="2"/>
</dbReference>
<feature type="transmembrane region" description="Helical" evidence="2">
    <location>
        <begin position="275"/>
        <end position="298"/>
    </location>
</feature>
<feature type="transmembrane region" description="Helical" evidence="2">
    <location>
        <begin position="440"/>
        <end position="463"/>
    </location>
</feature>
<evidence type="ECO:0000256" key="2">
    <source>
        <dbReference type="SAM" id="Phobius"/>
    </source>
</evidence>
<evidence type="ECO:0000256" key="1">
    <source>
        <dbReference type="SAM" id="MobiDB-lite"/>
    </source>
</evidence>
<feature type="transmembrane region" description="Helical" evidence="2">
    <location>
        <begin position="386"/>
        <end position="409"/>
    </location>
</feature>